<feature type="compositionally biased region" description="Low complexity" evidence="1">
    <location>
        <begin position="1"/>
        <end position="11"/>
    </location>
</feature>
<proteinExistence type="predicted"/>
<organism evidence="2 3">
    <name type="scientific">Rhizoctonia solani</name>
    <dbReference type="NCBI Taxonomy" id="456999"/>
    <lineage>
        <taxon>Eukaryota</taxon>
        <taxon>Fungi</taxon>
        <taxon>Dikarya</taxon>
        <taxon>Basidiomycota</taxon>
        <taxon>Agaricomycotina</taxon>
        <taxon>Agaricomycetes</taxon>
        <taxon>Cantharellales</taxon>
        <taxon>Ceratobasidiaceae</taxon>
        <taxon>Rhizoctonia</taxon>
    </lineage>
</organism>
<comment type="caution">
    <text evidence="2">The sequence shown here is derived from an EMBL/GenBank/DDBJ whole genome shotgun (WGS) entry which is preliminary data.</text>
</comment>
<reference evidence="2" key="1">
    <citation type="submission" date="2021-01" db="EMBL/GenBank/DDBJ databases">
        <authorList>
            <person name="Kaushik A."/>
        </authorList>
    </citation>
    <scope>NUCLEOTIDE SEQUENCE</scope>
    <source>
        <strain evidence="2">AG3-T5</strain>
    </source>
</reference>
<evidence type="ECO:0000313" key="2">
    <source>
        <dbReference type="EMBL" id="CAE6442398.1"/>
    </source>
</evidence>
<evidence type="ECO:0000256" key="1">
    <source>
        <dbReference type="SAM" id="MobiDB-lite"/>
    </source>
</evidence>
<dbReference type="EMBL" id="CAJMWW010000096">
    <property type="protein sequence ID" value="CAE6442398.1"/>
    <property type="molecule type" value="Genomic_DNA"/>
</dbReference>
<dbReference type="AlphaFoldDB" id="A0A8H3GAM5"/>
<evidence type="ECO:0000313" key="3">
    <source>
        <dbReference type="Proteomes" id="UP000663841"/>
    </source>
</evidence>
<gene>
    <name evidence="2" type="ORF">RDB_LOCUS101982</name>
</gene>
<dbReference type="Proteomes" id="UP000663841">
    <property type="component" value="Unassembled WGS sequence"/>
</dbReference>
<protein>
    <submittedName>
        <fullName evidence="2">Uncharacterized protein</fullName>
    </submittedName>
</protein>
<feature type="region of interest" description="Disordered" evidence="1">
    <location>
        <begin position="1"/>
        <end position="21"/>
    </location>
</feature>
<name>A0A8H3GAM5_9AGAM</name>
<accession>A0A8H3GAM5</accession>
<sequence>MSSQSSQSSSSPPHTPRSRIKYINKKVRKANQALGLIAEIELEDPDDEGVKEAAKQLGQSLTKTRQNLKDVQPNVDTLRGKKPSENAETLCALGNPAFLEKVREMYTRPSFSVQDWFCYALDKTKANASEDASLGFYLMARGMVVDDELEESLVDMLGSDIEDQLMQSLDPTRIAELHYDGIWDIYQSLSPQNPRNKRHRTELLQHIVQCIEHIRFCMAWLRLAGSDDTTARARSIRKTYAVKCARDTPPTEPDYSSNDFQTFHGQFKNFRTGAKRIYDAYEVFGSILLICPLMHISAFHDSRTGVVINDFVKALGAIENLPTAEFEDREQLHNSVLKGVVTVLEGLHGREDLSAMLDDMEAAYFN</sequence>